<dbReference type="EMBL" id="JAGGJR010000008">
    <property type="protein sequence ID" value="MBP1874967.1"/>
    <property type="molecule type" value="Genomic_DNA"/>
</dbReference>
<reference evidence="1" key="1">
    <citation type="submission" date="2021-03" db="EMBL/GenBank/DDBJ databases">
        <title>Genomic Encyclopedia of Type Strains, Phase IV (KMG-IV): sequencing the most valuable type-strain genomes for metagenomic binning, comparative biology and taxonomic classification.</title>
        <authorList>
            <person name="Goeker M."/>
        </authorList>
    </citation>
    <scope>NUCLEOTIDE SEQUENCE</scope>
    <source>
        <strain evidence="1">DSM 18131</strain>
    </source>
</reference>
<sequence length="413" mass="44899">MSDKHSAASGAVAATRALDSLVRNDRGRLLSALIARLGSFQLAEDALQDAMVSAVSHWGRNGVPHAPHGWLLQAAYRKAIDRIRQNKSEARKMMDMQPLARGEAADEPDDIPDERLRLIFTCCHPALEAKSQVALTLRTIGGLSTTEIARVFLDAEPTMGQRLSRAKAKIAGARIPYAVPGQEDWAERLQSVLAVIYLIFTAGYAAGPGQGRDLAEEALFLCRLLNRLRPGDPEIEGCLALVLITHARCLARVDADGTTVALAEQDRAKWNRAQIDEGLELIETAMRRRAPGPYQIKAAIAACHVQGGRSDWAQIVLLYDSLLRLEPTAVIRLNRAVALCEAGWLEPALRSLDALAAELRDYQPYHAARAELLVRMGQAEEAAKAYATAIALAGSPADAAFLRQRAARLGEQT</sequence>
<keyword evidence="2" id="KW-1185">Reference proteome</keyword>
<protein>
    <submittedName>
        <fullName evidence="1">RNA polymerase sigma-70 factor (ECF subfamily)</fullName>
    </submittedName>
</protein>
<comment type="caution">
    <text evidence="1">The sequence shown here is derived from an EMBL/GenBank/DDBJ whole genome shotgun (WGS) entry which is preliminary data.</text>
</comment>
<proteinExistence type="predicted"/>
<evidence type="ECO:0000313" key="2">
    <source>
        <dbReference type="Proteomes" id="UP000823773"/>
    </source>
</evidence>
<gene>
    <name evidence="1" type="ORF">J2Z19_004700</name>
</gene>
<organism evidence="1 2">
    <name type="scientific">Ensifer adhaerens</name>
    <name type="common">Sinorhizobium morelense</name>
    <dbReference type="NCBI Taxonomy" id="106592"/>
    <lineage>
        <taxon>Bacteria</taxon>
        <taxon>Pseudomonadati</taxon>
        <taxon>Pseudomonadota</taxon>
        <taxon>Alphaproteobacteria</taxon>
        <taxon>Hyphomicrobiales</taxon>
        <taxon>Rhizobiaceae</taxon>
        <taxon>Sinorhizobium/Ensifer group</taxon>
        <taxon>Ensifer</taxon>
    </lineage>
</organism>
<name>A0ACC5T1F6_ENSAD</name>
<dbReference type="Proteomes" id="UP000823773">
    <property type="component" value="Unassembled WGS sequence"/>
</dbReference>
<evidence type="ECO:0000313" key="1">
    <source>
        <dbReference type="EMBL" id="MBP1874967.1"/>
    </source>
</evidence>
<accession>A0ACC5T1F6</accession>